<feature type="compositionally biased region" description="Low complexity" evidence="1">
    <location>
        <begin position="663"/>
        <end position="686"/>
    </location>
</feature>
<feature type="region of interest" description="Disordered" evidence="1">
    <location>
        <begin position="286"/>
        <end position="368"/>
    </location>
</feature>
<feature type="compositionally biased region" description="Polar residues" evidence="1">
    <location>
        <begin position="1"/>
        <end position="13"/>
    </location>
</feature>
<protein>
    <submittedName>
        <fullName evidence="2">Uncharacterized protein</fullName>
    </submittedName>
</protein>
<organism evidence="2 3">
    <name type="scientific">Rhizoctonia solani</name>
    <dbReference type="NCBI Taxonomy" id="456999"/>
    <lineage>
        <taxon>Eukaryota</taxon>
        <taxon>Fungi</taxon>
        <taxon>Dikarya</taxon>
        <taxon>Basidiomycota</taxon>
        <taxon>Agaricomycotina</taxon>
        <taxon>Agaricomycetes</taxon>
        <taxon>Cantharellales</taxon>
        <taxon>Ceratobasidiaceae</taxon>
        <taxon>Rhizoctonia</taxon>
    </lineage>
</organism>
<feature type="compositionally biased region" description="Basic and acidic residues" evidence="1">
    <location>
        <begin position="286"/>
        <end position="300"/>
    </location>
</feature>
<evidence type="ECO:0000313" key="3">
    <source>
        <dbReference type="Proteomes" id="UP000663888"/>
    </source>
</evidence>
<comment type="caution">
    <text evidence="2">The sequence shown here is derived from an EMBL/GenBank/DDBJ whole genome shotgun (WGS) entry which is preliminary data.</text>
</comment>
<name>A0A8H2XI81_9AGAM</name>
<accession>A0A8H2XI81</accession>
<feature type="compositionally biased region" description="Low complexity" evidence="1">
    <location>
        <begin position="336"/>
        <end position="348"/>
    </location>
</feature>
<feature type="compositionally biased region" description="Polar residues" evidence="1">
    <location>
        <begin position="45"/>
        <end position="55"/>
    </location>
</feature>
<reference evidence="2" key="1">
    <citation type="submission" date="2021-01" db="EMBL/GenBank/DDBJ databases">
        <authorList>
            <person name="Kaushik A."/>
        </authorList>
    </citation>
    <scope>NUCLEOTIDE SEQUENCE</scope>
    <source>
        <strain evidence="2">AG4-R118</strain>
    </source>
</reference>
<feature type="compositionally biased region" description="Basic residues" evidence="1">
    <location>
        <begin position="66"/>
        <end position="81"/>
    </location>
</feature>
<evidence type="ECO:0000256" key="1">
    <source>
        <dbReference type="SAM" id="MobiDB-lite"/>
    </source>
</evidence>
<feature type="compositionally biased region" description="Polar residues" evidence="1">
    <location>
        <begin position="301"/>
        <end position="329"/>
    </location>
</feature>
<evidence type="ECO:0000313" key="2">
    <source>
        <dbReference type="EMBL" id="CAE6428124.1"/>
    </source>
</evidence>
<dbReference type="EMBL" id="CAJMWX010000764">
    <property type="protein sequence ID" value="CAE6428124.1"/>
    <property type="molecule type" value="Genomic_DNA"/>
</dbReference>
<gene>
    <name evidence="2" type="ORF">RDB_LOCUS31309</name>
</gene>
<proteinExistence type="predicted"/>
<feature type="region of interest" description="Disordered" evidence="1">
    <location>
        <begin position="1"/>
        <end position="81"/>
    </location>
</feature>
<dbReference type="AlphaFoldDB" id="A0A8H2XI81"/>
<feature type="region of interest" description="Disordered" evidence="1">
    <location>
        <begin position="647"/>
        <end position="686"/>
    </location>
</feature>
<dbReference type="Proteomes" id="UP000663888">
    <property type="component" value="Unassembled WGS sequence"/>
</dbReference>
<sequence>MPSNPPSRTTSDAGRQAGGTPKPKKKGKPAPPVIGGKQNGVAFTDNVSFNDSTAVIRQPSPVAPSKKGKSKNKGNKKVKKPHTTSIFDRLVQLILLGYILFTIHECHNDTELKSPVCQAVQQRILQPLVYKPYNHIVSHPSVAPAIAASKPYYTQAVKASQPLVEAAHKAYIVRVAPHVAQLEKRTRPYVRNLKFHYARNVAPVLRTIQIYYTQLQNTLEPYINQAIAALIRLWLEIQPKIIPLIEESKFIPEWMREHALIPLMRLREQYVDTHVYRMLEKVEELGESRETKSLKAENHVTKSPTSSFQHHQSEPAPTSVTEATPTSAPETIEVEPTAITVTPAAITPDGPMIPDGPIVPEGPIAPDAPEPVPATTPELDAELEAWIESLRTETTPTPEPAAQPVVEPTEEELAEQKRLKAIETAKKRADIESRHAKFEEDLVVLGHTAAEELGVFLTAVRSVAAADLGRRSQEHIDTLHKEADKGLKGTEAYLQKLKHMPEGGAIKIAMFDNLVEKVEKKFLETAQNVSDTISGWWSEMHDEEQKEANTAAHAIKTAALDAQSNLGMDYAWLDDVTVQDWTRYHALVDTADSFIKELQSLVDNTHSRAQPNPLEKGLEELQVQLNTIVDDFQSKLKVAHVQGLRSFGSVNPGVPESESTASPAAQPEEPVETPAAEASSLAHEEL</sequence>